<dbReference type="InterPro" id="IPR021133">
    <property type="entry name" value="HEAT_type_2"/>
</dbReference>
<name>K6WVA8_9MICO</name>
<dbReference type="AlphaFoldDB" id="K6WVA8"/>
<dbReference type="eggNOG" id="COG1413">
    <property type="taxonomic scope" value="Bacteria"/>
</dbReference>
<keyword evidence="3" id="KW-1185">Reference proteome</keyword>
<evidence type="ECO:0000313" key="3">
    <source>
        <dbReference type="Proteomes" id="UP000008366"/>
    </source>
</evidence>
<evidence type="ECO:0000313" key="2">
    <source>
        <dbReference type="EMBL" id="GAB97776.1"/>
    </source>
</evidence>
<gene>
    <name evidence="2" type="ORF">KILIM_081_00180</name>
</gene>
<dbReference type="Proteomes" id="UP000008366">
    <property type="component" value="Unassembled WGS sequence"/>
</dbReference>
<accession>K6WVA8</accession>
<sequence length="361" mass="37738">MTPRAILLLTLLALTVGCLLLVGITVTAKVRRLQRSRTLERLAAPQRRLVLEVASGEDDDNVAADALAGLRKAEWESIRPAVIAMLAKVRGAPAEQLVRVIAAHGEVELARRRLTSGRSLHRARGAYLLGLVRAQDAVPELLELLRDPADEVRLVACRSLGFIADPAAAKAVLEAVVAPAGGDRVGVPSWVAAESLLAMGAGAQSALLAGLEHEDPRVREVAITVTNHSSLPATIEALRVRLGKETEPDLRIAMVGALGRLGDHADLPALLGAAEPNQSSGMRRAAVKALGDLGHRDAAEPLSALLPDPDRALAAAAAEALTHLGAVGIDTLHAARAQGREARRIAAAALHVARLRESAGG</sequence>
<organism evidence="2 3">
    <name type="scientific">Kineosphaera limosa NBRC 100340</name>
    <dbReference type="NCBI Taxonomy" id="1184609"/>
    <lineage>
        <taxon>Bacteria</taxon>
        <taxon>Bacillati</taxon>
        <taxon>Actinomycetota</taxon>
        <taxon>Actinomycetes</taxon>
        <taxon>Micrococcales</taxon>
        <taxon>Dermatophilaceae</taxon>
        <taxon>Kineosphaera</taxon>
    </lineage>
</organism>
<dbReference type="STRING" id="1184609.KILIM_081_00180"/>
<comment type="function">
    <text evidence="1">Catalyzes the hydroxylation of the N(6)-(4-aminobutyl)-L-lysine intermediate produced by deoxyhypusine synthase/DHPS on a critical lysine of the eukaryotic translation initiation factor 5A/eIF-5A. This is the second step of the post-translational modification of that lysine into an unusual amino acid residue named hypusine. Hypusination is unique to mature eIF-5A factor and is essential for its function.</text>
</comment>
<protein>
    <submittedName>
        <fullName evidence="2">Uncharacterized protein</fullName>
    </submittedName>
</protein>
<dbReference type="PANTHER" id="PTHR12697:SF5">
    <property type="entry name" value="DEOXYHYPUSINE HYDROXYLASE"/>
    <property type="match status" value="1"/>
</dbReference>
<dbReference type="InterPro" id="IPR011989">
    <property type="entry name" value="ARM-like"/>
</dbReference>
<reference evidence="2 3" key="1">
    <citation type="submission" date="2012-08" db="EMBL/GenBank/DDBJ databases">
        <title>Whole genome shotgun sequence of Kineosphaera limosa NBRC 100340.</title>
        <authorList>
            <person name="Yoshida I."/>
            <person name="Isaki S."/>
            <person name="Hosoyama A."/>
            <person name="Tsuchikane K."/>
            <person name="Katsumata H."/>
            <person name="Ando Y."/>
            <person name="Ohji S."/>
            <person name="Hamada M."/>
            <person name="Tamura T."/>
            <person name="Yamazoe A."/>
            <person name="Yamazaki S."/>
            <person name="Fujita N."/>
        </authorList>
    </citation>
    <scope>NUCLEOTIDE SEQUENCE [LARGE SCALE GENOMIC DNA]</scope>
    <source>
        <strain evidence="2 3">NBRC 100340</strain>
    </source>
</reference>
<dbReference type="SMART" id="SM00567">
    <property type="entry name" value="EZ_HEAT"/>
    <property type="match status" value="4"/>
</dbReference>
<dbReference type="Pfam" id="PF13646">
    <property type="entry name" value="HEAT_2"/>
    <property type="match status" value="2"/>
</dbReference>
<dbReference type="InterPro" id="IPR004155">
    <property type="entry name" value="PBS_lyase_HEAT"/>
</dbReference>
<dbReference type="PANTHER" id="PTHR12697">
    <property type="entry name" value="PBS LYASE HEAT-LIKE PROTEIN"/>
    <property type="match status" value="1"/>
</dbReference>
<dbReference type="EMBL" id="BAHD01000081">
    <property type="protein sequence ID" value="GAB97776.1"/>
    <property type="molecule type" value="Genomic_DNA"/>
</dbReference>
<dbReference type="SUPFAM" id="SSF48371">
    <property type="entry name" value="ARM repeat"/>
    <property type="match status" value="1"/>
</dbReference>
<proteinExistence type="predicted"/>
<comment type="caution">
    <text evidence="2">The sequence shown here is derived from an EMBL/GenBank/DDBJ whole genome shotgun (WGS) entry which is preliminary data.</text>
</comment>
<evidence type="ECO:0000256" key="1">
    <source>
        <dbReference type="ARBA" id="ARBA00045876"/>
    </source>
</evidence>
<dbReference type="GO" id="GO:0016491">
    <property type="term" value="F:oxidoreductase activity"/>
    <property type="evidence" value="ECO:0007669"/>
    <property type="project" value="TreeGrafter"/>
</dbReference>
<dbReference type="InterPro" id="IPR016024">
    <property type="entry name" value="ARM-type_fold"/>
</dbReference>
<dbReference type="PROSITE" id="PS50077">
    <property type="entry name" value="HEAT_REPEAT"/>
    <property type="match status" value="1"/>
</dbReference>
<dbReference type="Gene3D" id="1.25.10.10">
    <property type="entry name" value="Leucine-rich Repeat Variant"/>
    <property type="match status" value="2"/>
</dbReference>
<dbReference type="PROSITE" id="PS51257">
    <property type="entry name" value="PROKAR_LIPOPROTEIN"/>
    <property type="match status" value="1"/>
</dbReference>